<protein>
    <submittedName>
        <fullName evidence="1">Uncharacterized protein</fullName>
    </submittedName>
</protein>
<evidence type="ECO:0000313" key="1">
    <source>
        <dbReference type="EMBL" id="KAJ1673253.1"/>
    </source>
</evidence>
<dbReference type="EMBL" id="JAMZIH010007188">
    <property type="protein sequence ID" value="KAJ1673253.1"/>
    <property type="molecule type" value="Genomic_DNA"/>
</dbReference>
<sequence>MSDCIPIFAILICGTTERIKPLQSVNFLCPRCHNLSVVKAKYHSFFTFYWIPIIPLGRRKLIYLCNICGWRAM</sequence>
<organism evidence="1 2">
    <name type="scientific">Spiromyces aspiralis</name>
    <dbReference type="NCBI Taxonomy" id="68401"/>
    <lineage>
        <taxon>Eukaryota</taxon>
        <taxon>Fungi</taxon>
        <taxon>Fungi incertae sedis</taxon>
        <taxon>Zoopagomycota</taxon>
        <taxon>Kickxellomycotina</taxon>
        <taxon>Kickxellomycetes</taxon>
        <taxon>Kickxellales</taxon>
        <taxon>Kickxellaceae</taxon>
        <taxon>Spiromyces</taxon>
    </lineage>
</organism>
<accession>A0ACC1HDR1</accession>
<evidence type="ECO:0000313" key="2">
    <source>
        <dbReference type="Proteomes" id="UP001145114"/>
    </source>
</evidence>
<name>A0ACC1HDR1_9FUNG</name>
<keyword evidence="2" id="KW-1185">Reference proteome</keyword>
<dbReference type="Proteomes" id="UP001145114">
    <property type="component" value="Unassembled WGS sequence"/>
</dbReference>
<reference evidence="1" key="1">
    <citation type="submission" date="2022-06" db="EMBL/GenBank/DDBJ databases">
        <title>Phylogenomic reconstructions and comparative analyses of Kickxellomycotina fungi.</title>
        <authorList>
            <person name="Reynolds N.K."/>
            <person name="Stajich J.E."/>
            <person name="Barry K."/>
            <person name="Grigoriev I.V."/>
            <person name="Crous P."/>
            <person name="Smith M.E."/>
        </authorList>
    </citation>
    <scope>NUCLEOTIDE SEQUENCE</scope>
    <source>
        <strain evidence="1">RSA 2271</strain>
    </source>
</reference>
<gene>
    <name evidence="1" type="ORF">EV182_005602</name>
</gene>
<comment type="caution">
    <text evidence="1">The sequence shown here is derived from an EMBL/GenBank/DDBJ whole genome shotgun (WGS) entry which is preliminary data.</text>
</comment>
<feature type="non-terminal residue" evidence="1">
    <location>
        <position position="73"/>
    </location>
</feature>
<proteinExistence type="predicted"/>